<dbReference type="Proteomes" id="UP000514509">
    <property type="component" value="Chromosome"/>
</dbReference>
<organism evidence="1 2">
    <name type="scientific">Adhaeribacter radiodurans</name>
    <dbReference type="NCBI Taxonomy" id="2745197"/>
    <lineage>
        <taxon>Bacteria</taxon>
        <taxon>Pseudomonadati</taxon>
        <taxon>Bacteroidota</taxon>
        <taxon>Cytophagia</taxon>
        <taxon>Cytophagales</taxon>
        <taxon>Hymenobacteraceae</taxon>
        <taxon>Adhaeribacter</taxon>
    </lineage>
</organism>
<dbReference type="EMBL" id="CP055153">
    <property type="protein sequence ID" value="QMU31406.1"/>
    <property type="molecule type" value="Genomic_DNA"/>
</dbReference>
<accession>A0A7L7LEW8</accession>
<keyword evidence="2" id="KW-1185">Reference proteome</keyword>
<gene>
    <name evidence="1" type="ORF">HUW48_01490</name>
</gene>
<name>A0A7L7LEW8_9BACT</name>
<sequence length="224" mass="23698">MTAVNTKNLKNGAYWFENPQSTRYLFAPNGYGLRAGEGYYQNITVVVNQISVGITDNVSIGLGTVPLFLFGASTPVWVLPKVSFPVVKDKFNVGAGALVGTVMGEESAGFGIVYGITTLGSRDKNISLGLGYGYAGGDWARTPTLTLSGMLRTGNRGYLLTENYLIGTADGSIGLITFGGRRIIKKVGLDFGLVLPAGSEIDSFIAIPFLGLTVPFGQKTTPQP</sequence>
<dbReference type="KEGG" id="add:HUW48_01490"/>
<proteinExistence type="predicted"/>
<dbReference type="AlphaFoldDB" id="A0A7L7LEW8"/>
<reference evidence="1 2" key="1">
    <citation type="submission" date="2020-08" db="EMBL/GenBank/DDBJ databases">
        <title>Adhaeribacter dokdonensis sp. nov., isolated from the rhizosphere of Elymus tsukushiensis, a plant native to the Dokdo Islands, Republic of Korea.</title>
        <authorList>
            <person name="Ghim S.Y."/>
        </authorList>
    </citation>
    <scope>NUCLEOTIDE SEQUENCE [LARGE SCALE GENOMIC DNA]</scope>
    <source>
        <strain evidence="1 2">KUDC8001</strain>
    </source>
</reference>
<protein>
    <submittedName>
        <fullName evidence="1">Uncharacterized protein</fullName>
    </submittedName>
</protein>
<evidence type="ECO:0000313" key="1">
    <source>
        <dbReference type="EMBL" id="QMU31406.1"/>
    </source>
</evidence>
<evidence type="ECO:0000313" key="2">
    <source>
        <dbReference type="Proteomes" id="UP000514509"/>
    </source>
</evidence>